<reference evidence="2 3" key="1">
    <citation type="submission" date="2021-05" db="EMBL/GenBank/DDBJ databases">
        <title>A Polyphasic approach of four new species of the genus Ohtaekwangia: Ohtaekwangia histidinii sp. nov., Ohtaekwangia cretensis sp. nov., Ohtaekwangia indiensis sp. nov., Ohtaekwangia reichenbachii sp. nov. from diverse environment.</title>
        <authorList>
            <person name="Octaviana S."/>
        </authorList>
    </citation>
    <scope>NUCLEOTIDE SEQUENCE [LARGE SCALE GENOMIC DNA]</scope>
    <source>
        <strain evidence="2 3">PWU20</strain>
    </source>
</reference>
<organism evidence="2 3">
    <name type="scientific">Chryseosolibacter indicus</name>
    <dbReference type="NCBI Taxonomy" id="2782351"/>
    <lineage>
        <taxon>Bacteria</taxon>
        <taxon>Pseudomonadati</taxon>
        <taxon>Bacteroidota</taxon>
        <taxon>Cytophagia</taxon>
        <taxon>Cytophagales</taxon>
        <taxon>Chryseotaleaceae</taxon>
        <taxon>Chryseosolibacter</taxon>
    </lineage>
</organism>
<accession>A0ABS5VVQ4</accession>
<comment type="caution">
    <text evidence="2">The sequence shown here is derived from an EMBL/GenBank/DDBJ whole genome shotgun (WGS) entry which is preliminary data.</text>
</comment>
<proteinExistence type="predicted"/>
<protein>
    <recommendedName>
        <fullName evidence="4">Por secretion system C-terminal sorting domain-containing protein</fullName>
    </recommendedName>
</protein>
<name>A0ABS5VVQ4_9BACT</name>
<dbReference type="Proteomes" id="UP000772618">
    <property type="component" value="Unassembled WGS sequence"/>
</dbReference>
<sequence length="191" mass="21261">MNKFLATLLVITIATVSVNAKIDEPKSGTGVAVMKSGSTFKLFYKAERTNNVRVTIYDANRKAVFAETLRQVSNFMRPYNFSSLTEGDYTIEVVDDNGKSIENVEYYNGKINRYANVVRLAGSMDKYILSIANKGNNEITVKIFAEGNNLIYKGVENINGDFAKIYKLGNANGNIVFEVSDQNGILKSFTY</sequence>
<keyword evidence="1" id="KW-0732">Signal</keyword>
<gene>
    <name evidence="2" type="ORF">KK060_16795</name>
</gene>
<evidence type="ECO:0008006" key="4">
    <source>
        <dbReference type="Google" id="ProtNLM"/>
    </source>
</evidence>
<dbReference type="EMBL" id="JAHESD010000043">
    <property type="protein sequence ID" value="MBT1704954.1"/>
    <property type="molecule type" value="Genomic_DNA"/>
</dbReference>
<evidence type="ECO:0000313" key="2">
    <source>
        <dbReference type="EMBL" id="MBT1704954.1"/>
    </source>
</evidence>
<keyword evidence="3" id="KW-1185">Reference proteome</keyword>
<dbReference type="RefSeq" id="WP_254154913.1">
    <property type="nucleotide sequence ID" value="NZ_JAHESD010000043.1"/>
</dbReference>
<evidence type="ECO:0000256" key="1">
    <source>
        <dbReference type="SAM" id="SignalP"/>
    </source>
</evidence>
<evidence type="ECO:0000313" key="3">
    <source>
        <dbReference type="Proteomes" id="UP000772618"/>
    </source>
</evidence>
<feature type="signal peptide" evidence="1">
    <location>
        <begin position="1"/>
        <end position="20"/>
    </location>
</feature>
<feature type="chain" id="PRO_5047291090" description="Por secretion system C-terminal sorting domain-containing protein" evidence="1">
    <location>
        <begin position="21"/>
        <end position="191"/>
    </location>
</feature>